<dbReference type="InterPro" id="IPR050858">
    <property type="entry name" value="Mal-CoA-ACP_Trans/PKS_FabD"/>
</dbReference>
<keyword evidence="1 4" id="KW-0808">Transferase</keyword>
<feature type="active site" evidence="5">
    <location>
        <position position="85"/>
    </location>
</feature>
<dbReference type="PATRIC" id="fig|546269.5.peg.1436"/>
<dbReference type="AlphaFoldDB" id="D6GQF6"/>
<dbReference type="STRING" id="546269.HMPREF0389_00931"/>
<dbReference type="SUPFAM" id="SSF55048">
    <property type="entry name" value="Probable ACP-binding domain of malonyl-CoA ACP transacylase"/>
    <property type="match status" value="1"/>
</dbReference>
<gene>
    <name evidence="7" type="ordered locus">HMPREF0389_00931</name>
</gene>
<evidence type="ECO:0000256" key="4">
    <source>
        <dbReference type="PIRNR" id="PIRNR000446"/>
    </source>
</evidence>
<dbReference type="Pfam" id="PF00698">
    <property type="entry name" value="Acyl_transf_1"/>
    <property type="match status" value="1"/>
</dbReference>
<evidence type="ECO:0000256" key="5">
    <source>
        <dbReference type="PIRSR" id="PIRSR000446-1"/>
    </source>
</evidence>
<keyword evidence="2 4" id="KW-0012">Acyltransferase</keyword>
<dbReference type="EC" id="2.3.1.39" evidence="4"/>
<dbReference type="InterPro" id="IPR016035">
    <property type="entry name" value="Acyl_Trfase/lysoPLipase"/>
</dbReference>
<dbReference type="Proteomes" id="UP000007468">
    <property type="component" value="Chromosome"/>
</dbReference>
<dbReference type="InterPro" id="IPR001227">
    <property type="entry name" value="Ac_transferase_dom_sf"/>
</dbReference>
<dbReference type="SUPFAM" id="SSF52151">
    <property type="entry name" value="FabD/lysophospholipase-like"/>
    <property type="match status" value="1"/>
</dbReference>
<dbReference type="Gene3D" id="3.30.70.250">
    <property type="entry name" value="Malonyl-CoA ACP transacylase, ACP-binding"/>
    <property type="match status" value="1"/>
</dbReference>
<sequence>MKLAILYGGQGSQQIGMGKSLYDHFEQAKVFYDQYADIRELSFHSDLETLSKTQHTQPCMVAFDIVMTDILQQEGIVPDMTAGLSIGEYGALYGAKVLSQKDVMKIAQVRGKAMEEALVGKDTMMCAVLKMEEEEILSYCKKYSTRDRKIEITNFNTVGQIVIGGDREQMMKLMEEVKENKSGKMIPLNVSGAFHTSYMKPAGNVLQGLFEQMEFDMPNIPIVWNVNGEISQKNDDIKQIMVQQVQQSVHFYQSIQKMIEEGMDTFIEIGFGNVLQGFIRKISKDSVVLPCFDYDSLQKTIEYVKKG</sequence>
<dbReference type="GO" id="GO:0004314">
    <property type="term" value="F:[acyl-carrier-protein] S-malonyltransferase activity"/>
    <property type="evidence" value="ECO:0007669"/>
    <property type="project" value="UniProtKB-EC"/>
</dbReference>
<evidence type="ECO:0000256" key="1">
    <source>
        <dbReference type="ARBA" id="ARBA00022679"/>
    </source>
</evidence>
<evidence type="ECO:0000313" key="8">
    <source>
        <dbReference type="Proteomes" id="UP000007468"/>
    </source>
</evidence>
<comment type="catalytic activity">
    <reaction evidence="3 4">
        <text>holo-[ACP] + malonyl-CoA = malonyl-[ACP] + CoA</text>
        <dbReference type="Rhea" id="RHEA:41792"/>
        <dbReference type="Rhea" id="RHEA-COMP:9623"/>
        <dbReference type="Rhea" id="RHEA-COMP:9685"/>
        <dbReference type="ChEBI" id="CHEBI:57287"/>
        <dbReference type="ChEBI" id="CHEBI:57384"/>
        <dbReference type="ChEBI" id="CHEBI:64479"/>
        <dbReference type="ChEBI" id="CHEBI:78449"/>
        <dbReference type="EC" id="2.3.1.39"/>
    </reaction>
</comment>
<dbReference type="OrthoDB" id="9805460at2"/>
<dbReference type="HOGENOM" id="CLU_030558_0_1_9"/>
<dbReference type="GO" id="GO:0005829">
    <property type="term" value="C:cytosol"/>
    <property type="evidence" value="ECO:0007669"/>
    <property type="project" value="TreeGrafter"/>
</dbReference>
<dbReference type="GO" id="GO:0006633">
    <property type="term" value="P:fatty acid biosynthetic process"/>
    <property type="evidence" value="ECO:0007669"/>
    <property type="project" value="TreeGrafter"/>
</dbReference>
<dbReference type="PANTHER" id="PTHR42681:SF1">
    <property type="entry name" value="MALONYL-COA-ACYL CARRIER PROTEIN TRANSACYLASE, MITOCHONDRIAL"/>
    <property type="match status" value="1"/>
</dbReference>
<dbReference type="PANTHER" id="PTHR42681">
    <property type="entry name" value="MALONYL-COA-ACYL CARRIER PROTEIN TRANSACYLASE, MITOCHONDRIAL"/>
    <property type="match status" value="1"/>
</dbReference>
<dbReference type="SMART" id="SM00827">
    <property type="entry name" value="PKS_AT"/>
    <property type="match status" value="1"/>
</dbReference>
<name>D6GQF6_FILAD</name>
<dbReference type="InterPro" id="IPR016036">
    <property type="entry name" value="Malonyl_transacylase_ACP-bd"/>
</dbReference>
<evidence type="ECO:0000256" key="2">
    <source>
        <dbReference type="ARBA" id="ARBA00023315"/>
    </source>
</evidence>
<dbReference type="eggNOG" id="COG0331">
    <property type="taxonomic scope" value="Bacteria"/>
</dbReference>
<dbReference type="InterPro" id="IPR024925">
    <property type="entry name" value="Malonyl_CoA-ACP_transAc"/>
</dbReference>
<accession>D6GQF6</accession>
<evidence type="ECO:0000256" key="3">
    <source>
        <dbReference type="ARBA" id="ARBA00048462"/>
    </source>
</evidence>
<keyword evidence="8" id="KW-1185">Reference proteome</keyword>
<organism evidence="7 8">
    <name type="scientific">Filifactor alocis (strain ATCC 35896 / CCUG 47790 / D40 B5)</name>
    <name type="common">Fusobacterium alocis</name>
    <dbReference type="NCBI Taxonomy" id="546269"/>
    <lineage>
        <taxon>Bacteria</taxon>
        <taxon>Bacillati</taxon>
        <taxon>Bacillota</taxon>
        <taxon>Clostridia</taxon>
        <taxon>Peptostreptococcales</taxon>
        <taxon>Filifactoraceae</taxon>
        <taxon>Filifactor</taxon>
    </lineage>
</organism>
<feature type="active site" evidence="5">
    <location>
        <position position="195"/>
    </location>
</feature>
<evidence type="ECO:0000259" key="6">
    <source>
        <dbReference type="SMART" id="SM00827"/>
    </source>
</evidence>
<comment type="similarity">
    <text evidence="4">Belongs to the fabD family.</text>
</comment>
<reference evidence="8" key="1">
    <citation type="submission" date="2010-12" db="EMBL/GenBank/DDBJ databases">
        <title>The genome sequence of Filifactor alocis strain ATCC 35896.</title>
        <authorList>
            <consortium name="The Broad Institute Genome Sequencing Platform"/>
            <person name="Ward D."/>
            <person name="Earl A."/>
            <person name="Feldgarden M."/>
            <person name="Young S.K."/>
            <person name="Gargeya S."/>
            <person name="Zeng Q."/>
            <person name="Alvarado L."/>
            <person name="Berlin A."/>
            <person name="Bochicchio J."/>
            <person name="Chapman S.B."/>
            <person name="Chen Z."/>
            <person name="Freedman E."/>
            <person name="Gellesch M."/>
            <person name="Goldberg J."/>
            <person name="Griggs A."/>
            <person name="Gujja S."/>
            <person name="Heilman E."/>
            <person name="Heiman D."/>
            <person name="Howarth C."/>
            <person name="Mehta T."/>
            <person name="Neiman D."/>
            <person name="Pearson M."/>
            <person name="Roberts A."/>
            <person name="Saif S."/>
            <person name="Shea T."/>
            <person name="Shenoy N."/>
            <person name="Sisk P."/>
            <person name="Stolte C."/>
            <person name="Sykes S."/>
            <person name="White J."/>
            <person name="Yandava C."/>
            <person name="Izard J."/>
            <person name="Blanton J.M."/>
            <person name="Baranova O.V."/>
            <person name="Tanner A.C."/>
            <person name="Dewhirst F.E."/>
            <person name="Haas B."/>
            <person name="Nusbaum C."/>
            <person name="Birren B."/>
        </authorList>
    </citation>
    <scope>NUCLEOTIDE SEQUENCE [LARGE SCALE GENOMIC DNA]</scope>
    <source>
        <strain evidence="8">ATCC 35896 / D40 B5</strain>
    </source>
</reference>
<dbReference type="InterPro" id="IPR014043">
    <property type="entry name" value="Acyl_transferase_dom"/>
</dbReference>
<protein>
    <recommendedName>
        <fullName evidence="4">Malonyl CoA-acyl carrier protein transacylase</fullName>
        <ecNumber evidence="4">2.3.1.39</ecNumber>
    </recommendedName>
</protein>
<dbReference type="EMBL" id="CP002390">
    <property type="protein sequence ID" value="EFE29009.2"/>
    <property type="molecule type" value="Genomic_DNA"/>
</dbReference>
<proteinExistence type="inferred from homology"/>
<dbReference type="PIRSF" id="PIRSF000446">
    <property type="entry name" value="Mct"/>
    <property type="match status" value="1"/>
</dbReference>
<dbReference type="KEGG" id="faa:HMPREF0389_00931"/>
<dbReference type="Gene3D" id="3.40.366.10">
    <property type="entry name" value="Malonyl-Coenzyme A Acyl Carrier Protein, domain 2"/>
    <property type="match status" value="1"/>
</dbReference>
<evidence type="ECO:0000313" key="7">
    <source>
        <dbReference type="EMBL" id="EFE29009.2"/>
    </source>
</evidence>
<feature type="domain" description="Malonyl-CoA:ACP transacylase (MAT)" evidence="6">
    <location>
        <begin position="6"/>
        <end position="296"/>
    </location>
</feature>
<dbReference type="NCBIfam" id="TIGR00128">
    <property type="entry name" value="fabD"/>
    <property type="match status" value="1"/>
</dbReference>
<dbReference type="InterPro" id="IPR004410">
    <property type="entry name" value="Malonyl_CoA-ACP_transAc_FabD"/>
</dbReference>
<dbReference type="RefSeq" id="WP_014262923.1">
    <property type="nucleotide sequence ID" value="NC_016630.1"/>
</dbReference>